<keyword evidence="1" id="KW-0175">Coiled coil</keyword>
<accession>A0A841HK71</accession>
<dbReference type="PANTHER" id="PTHR38043:SF1">
    <property type="entry name" value="PROTEIN HEMX"/>
    <property type="match status" value="1"/>
</dbReference>
<protein>
    <submittedName>
        <fullName evidence="2">Uroporphyrin-3 C-methyltransferase</fullName>
        <ecNumber evidence="2">2.1.1.107</ecNumber>
    </submittedName>
</protein>
<comment type="caution">
    <text evidence="2">The sequence shown here is derived from an EMBL/GenBank/DDBJ whole genome shotgun (WGS) entry which is preliminary data.</text>
</comment>
<name>A0A841HK71_9GAMM</name>
<dbReference type="InterPro" id="IPR007470">
    <property type="entry name" value="HemX"/>
</dbReference>
<evidence type="ECO:0000313" key="2">
    <source>
        <dbReference type="EMBL" id="MBB6092779.1"/>
    </source>
</evidence>
<evidence type="ECO:0000313" key="3">
    <source>
        <dbReference type="Proteomes" id="UP000588068"/>
    </source>
</evidence>
<dbReference type="GO" id="GO:0032259">
    <property type="term" value="P:methylation"/>
    <property type="evidence" value="ECO:0007669"/>
    <property type="project" value="UniProtKB-KW"/>
</dbReference>
<organism evidence="2 3">
    <name type="scientific">Povalibacter uvarum</name>
    <dbReference type="NCBI Taxonomy" id="732238"/>
    <lineage>
        <taxon>Bacteria</taxon>
        <taxon>Pseudomonadati</taxon>
        <taxon>Pseudomonadota</taxon>
        <taxon>Gammaproteobacteria</taxon>
        <taxon>Steroidobacterales</taxon>
        <taxon>Steroidobacteraceae</taxon>
        <taxon>Povalibacter</taxon>
    </lineage>
</organism>
<sequence>MRSFSRFTTAVAVLGFAIGGYALWRLDSTRDRVDDLNRQVAQLESGREVLQAEVRALTEREQLARRSIEERLAALSEAPKQLQEFGNALEELRGRAEGPERAWSRAEAYFLMELAQRRLTLDRDIDTAIVALEAADSRLASLRDASLTDVRQQIAREIQALRQVRRPDITGILARLTDAEERAASAPVLGIVAVERTTRVTTLPEGFFARAWAVVRNTFAGLVSVRKIDSRGGNVITLEEQSLRRQHLQLLLYSARAAVVRHDNTAYRSALAGARQWLGEFFDLTDPAAEALAKDVQALEPINIDPPLPDVSGSSRALQRLLPARRNSQ</sequence>
<feature type="coiled-coil region" evidence="1">
    <location>
        <begin position="26"/>
        <end position="60"/>
    </location>
</feature>
<dbReference type="EMBL" id="JACHHZ010000002">
    <property type="protein sequence ID" value="MBB6092779.1"/>
    <property type="molecule type" value="Genomic_DNA"/>
</dbReference>
<keyword evidence="2" id="KW-0808">Transferase</keyword>
<dbReference type="RefSeq" id="WP_184330560.1">
    <property type="nucleotide sequence ID" value="NZ_JACHHZ010000002.1"/>
</dbReference>
<dbReference type="Proteomes" id="UP000588068">
    <property type="component" value="Unassembled WGS sequence"/>
</dbReference>
<evidence type="ECO:0000256" key="1">
    <source>
        <dbReference type="SAM" id="Coils"/>
    </source>
</evidence>
<dbReference type="EC" id="2.1.1.107" evidence="2"/>
<dbReference type="GO" id="GO:0004851">
    <property type="term" value="F:uroporphyrin-III C-methyltransferase activity"/>
    <property type="evidence" value="ECO:0007669"/>
    <property type="project" value="UniProtKB-EC"/>
</dbReference>
<reference evidence="2 3" key="1">
    <citation type="submission" date="2020-08" db="EMBL/GenBank/DDBJ databases">
        <title>Genomic Encyclopedia of Type Strains, Phase IV (KMG-IV): sequencing the most valuable type-strain genomes for metagenomic binning, comparative biology and taxonomic classification.</title>
        <authorList>
            <person name="Goeker M."/>
        </authorList>
    </citation>
    <scope>NUCLEOTIDE SEQUENCE [LARGE SCALE GENOMIC DNA]</scope>
    <source>
        <strain evidence="2 3">DSM 26723</strain>
    </source>
</reference>
<dbReference type="PANTHER" id="PTHR38043">
    <property type="entry name" value="PROTEIN HEMX"/>
    <property type="match status" value="1"/>
</dbReference>
<proteinExistence type="predicted"/>
<gene>
    <name evidence="2" type="ORF">HNQ60_001657</name>
</gene>
<keyword evidence="3" id="KW-1185">Reference proteome</keyword>
<dbReference type="AlphaFoldDB" id="A0A841HK71"/>
<keyword evidence="2" id="KW-0489">Methyltransferase</keyword>
<dbReference type="Pfam" id="PF04375">
    <property type="entry name" value="HemX"/>
    <property type="match status" value="1"/>
</dbReference>